<evidence type="ECO:0000313" key="2">
    <source>
        <dbReference type="Proteomes" id="UP001279860"/>
    </source>
</evidence>
<dbReference type="EMBL" id="JAWRCP010000002">
    <property type="protein sequence ID" value="MDW6094014.1"/>
    <property type="molecule type" value="Genomic_DNA"/>
</dbReference>
<dbReference type="Proteomes" id="UP001279860">
    <property type="component" value="Unassembled WGS sequence"/>
</dbReference>
<keyword evidence="2" id="KW-1185">Reference proteome</keyword>
<dbReference type="RefSeq" id="WP_318585368.1">
    <property type="nucleotide sequence ID" value="NZ_JAWRCP010000002.1"/>
</dbReference>
<comment type="caution">
    <text evidence="1">The sequence shown here is derived from an EMBL/GenBank/DDBJ whole genome shotgun (WGS) entry which is preliminary data.</text>
</comment>
<evidence type="ECO:0000313" key="1">
    <source>
        <dbReference type="EMBL" id="MDW6094014.1"/>
    </source>
</evidence>
<sequence>MLRPVEAIRENGFFSHPELPCWDEGVDTSVIHQWFDENNLTLHLVMMDGDADQVFVDSWYEDGLDDCSPWTPTPPNEDAILLTIYDTEDGPCAWFGIPKEAIQA</sequence>
<accession>A0ABU4IX90</accession>
<proteinExistence type="predicted"/>
<protein>
    <submittedName>
        <fullName evidence="1">Uncharacterized protein</fullName>
    </submittedName>
</protein>
<name>A0ABU4IX90_9VIBR</name>
<organism evidence="1 2">
    <name type="scientific">Vibrio rhizosphaerae</name>
    <dbReference type="NCBI Taxonomy" id="398736"/>
    <lineage>
        <taxon>Bacteria</taxon>
        <taxon>Pseudomonadati</taxon>
        <taxon>Pseudomonadota</taxon>
        <taxon>Gammaproteobacteria</taxon>
        <taxon>Vibrionales</taxon>
        <taxon>Vibrionaceae</taxon>
        <taxon>Vibrio</taxon>
    </lineage>
</organism>
<reference evidence="1 2" key="1">
    <citation type="submission" date="2023-11" db="EMBL/GenBank/DDBJ databases">
        <title>Plant-associative lifestyle of Vibrio porteresiae and its evolutionary dynamics.</title>
        <authorList>
            <person name="Rameshkumar N."/>
            <person name="Kirti K."/>
        </authorList>
    </citation>
    <scope>NUCLEOTIDE SEQUENCE [LARGE SCALE GENOMIC DNA]</scope>
    <source>
        <strain evidence="1 2">MSSRF7</strain>
    </source>
</reference>
<gene>
    <name evidence="1" type="ORF">SBX64_15860</name>
</gene>